<dbReference type="AlphaFoldDB" id="A0A1H3UAK6"/>
<evidence type="ECO:0000313" key="1">
    <source>
        <dbReference type="EMBL" id="SDZ59428.1"/>
    </source>
</evidence>
<organism evidence="1 2">
    <name type="scientific">Delftia lacustris</name>
    <dbReference type="NCBI Taxonomy" id="558537"/>
    <lineage>
        <taxon>Bacteria</taxon>
        <taxon>Pseudomonadati</taxon>
        <taxon>Pseudomonadota</taxon>
        <taxon>Betaproteobacteria</taxon>
        <taxon>Burkholderiales</taxon>
        <taxon>Comamonadaceae</taxon>
        <taxon>Delftia</taxon>
    </lineage>
</organism>
<dbReference type="EMBL" id="FNPE01000040">
    <property type="protein sequence ID" value="SDZ59428.1"/>
    <property type="molecule type" value="Genomic_DNA"/>
</dbReference>
<dbReference type="Proteomes" id="UP000183417">
    <property type="component" value="Unassembled WGS sequence"/>
</dbReference>
<evidence type="ECO:0000313" key="2">
    <source>
        <dbReference type="Proteomes" id="UP000183417"/>
    </source>
</evidence>
<dbReference type="GeneID" id="94691627"/>
<gene>
    <name evidence="1" type="ORF">SAMN05421547_14048</name>
</gene>
<reference evidence="1 2" key="1">
    <citation type="submission" date="2016-10" db="EMBL/GenBank/DDBJ databases">
        <authorList>
            <person name="de Groot N.N."/>
        </authorList>
    </citation>
    <scope>NUCLEOTIDE SEQUENCE [LARGE SCALE GENOMIC DNA]</scope>
    <source>
        <strain evidence="1 2">LMG 24775</strain>
    </source>
</reference>
<proteinExistence type="predicted"/>
<accession>A0A1H3UAK6</accession>
<name>A0A1H3UAK6_9BURK</name>
<sequence length="133" mass="15028">MTTSIPLPEPELRAFAAAAAEQQRCTDCAVLWRPGWESLSGADKTSHLQQVGALGTPETRELLDEYHPQGTNQWSPDAPIALGWHPYNRCTLWRCHHCNAAFLRYTEYGGYYQDDRIRPLLAHLIVTPEPGRV</sequence>
<protein>
    <submittedName>
        <fullName evidence="1">Uncharacterized protein</fullName>
    </submittedName>
</protein>
<dbReference type="RefSeq" id="WP_074924121.1">
    <property type="nucleotide sequence ID" value="NZ_CP141274.1"/>
</dbReference>